<evidence type="ECO:0000256" key="6">
    <source>
        <dbReference type="ARBA" id="ARBA00022840"/>
    </source>
</evidence>
<dbReference type="Pfam" id="PF00069">
    <property type="entry name" value="Pkinase"/>
    <property type="match status" value="1"/>
</dbReference>
<dbReference type="EMBL" id="PUHZ01000020">
    <property type="protein sequence ID" value="PQO44326.1"/>
    <property type="molecule type" value="Genomic_DNA"/>
</dbReference>
<accession>A0A2S8GIS6</accession>
<reference evidence="10 11" key="1">
    <citation type="submission" date="2018-02" db="EMBL/GenBank/DDBJ databases">
        <title>Comparative genomes isolates from brazilian mangrove.</title>
        <authorList>
            <person name="Araujo J.E."/>
            <person name="Taketani R.G."/>
            <person name="Silva M.C.P."/>
            <person name="Loureco M.V."/>
            <person name="Andreote F.D."/>
        </authorList>
    </citation>
    <scope>NUCLEOTIDE SEQUENCE [LARGE SCALE GENOMIC DNA]</scope>
    <source>
        <strain evidence="10 11">Nap-Phe MGV</strain>
    </source>
</reference>
<gene>
    <name evidence="10" type="ORF">C5Y93_20410</name>
</gene>
<evidence type="ECO:0000256" key="3">
    <source>
        <dbReference type="ARBA" id="ARBA00022679"/>
    </source>
</evidence>
<evidence type="ECO:0000256" key="4">
    <source>
        <dbReference type="ARBA" id="ARBA00022741"/>
    </source>
</evidence>
<dbReference type="PROSITE" id="PS50011">
    <property type="entry name" value="PROTEIN_KINASE_DOM"/>
    <property type="match status" value="1"/>
</dbReference>
<keyword evidence="4 7" id="KW-0547">Nucleotide-binding</keyword>
<dbReference type="InterPro" id="IPR032675">
    <property type="entry name" value="LRR_dom_sf"/>
</dbReference>
<dbReference type="PANTHER" id="PTHR43289:SF6">
    <property type="entry name" value="SERINE_THREONINE-PROTEIN KINASE NEKL-3"/>
    <property type="match status" value="1"/>
</dbReference>
<evidence type="ECO:0000256" key="2">
    <source>
        <dbReference type="ARBA" id="ARBA00022527"/>
    </source>
</evidence>
<dbReference type="CDD" id="cd14014">
    <property type="entry name" value="STKc_PknB_like"/>
    <property type="match status" value="1"/>
</dbReference>
<dbReference type="Gene3D" id="1.10.510.10">
    <property type="entry name" value="Transferase(Phosphotransferase) domain 1"/>
    <property type="match status" value="1"/>
</dbReference>
<evidence type="ECO:0000313" key="10">
    <source>
        <dbReference type="EMBL" id="PQO44326.1"/>
    </source>
</evidence>
<dbReference type="InterPro" id="IPR008271">
    <property type="entry name" value="Ser/Thr_kinase_AS"/>
</dbReference>
<evidence type="ECO:0000259" key="9">
    <source>
        <dbReference type="PROSITE" id="PS50011"/>
    </source>
</evidence>
<evidence type="ECO:0000256" key="7">
    <source>
        <dbReference type="PROSITE-ProRule" id="PRU10141"/>
    </source>
</evidence>
<evidence type="ECO:0000313" key="11">
    <source>
        <dbReference type="Proteomes" id="UP000237819"/>
    </source>
</evidence>
<dbReference type="Gene3D" id="3.30.200.20">
    <property type="entry name" value="Phosphorylase Kinase, domain 1"/>
    <property type="match status" value="1"/>
</dbReference>
<dbReference type="SMART" id="SM00220">
    <property type="entry name" value="S_TKc"/>
    <property type="match status" value="1"/>
</dbReference>
<sequence>MNTSPAGTPTNGGPAAYATVLRRRQLRDLGMILDDRLIDLLSQWEEIAGQGEQPDVALLARGDEQLAAQLQRYAGVLRRFEWLDRELPPSADLPLPSAQTLRSVLLMPEGLDLATLQANLAKADLVDAETIAELQKTRHVTTAPQLAGLLLESETLTRFQLRAIAQGKTRGLRLGRYVILDKIGAGGMGQVFKARHSKMDRVVAIKVLPRESMSNETSTKRFYQEVQVAASLRHPNIVTAFDANEEEGLHYLVMEYVEGRDLDSLVRRQGPLSTAQAVDCLLQAARGLQYAHSVGLVHRDIKPANLLLDSKGHLKILDMGIARIQSDSDTTSLTLNGAIMGTVDYMAPEQAVDAKTVTSQADLYSLGCSLCYLLTGRPPFAGETLMVKLLAHREHAPPSLSNQRPDVPGELNAIYQKCLAKSAADRYADAGELIADLEKIRPSLSETAPQGLADFPSQASSSSINLSAASTQSNPIATPVVTLKVDPERRKKTQPQRGASFFGGAIAVGLLLCGFCYYGAAALFKISTPDGTLVVEIDDEDYVAHLRGQEVKLVNEKTKQSTTIKLLSPEEKKKLAPGVYKFALETSEGLRTSVDQFTISSGTEASVKVYWEKPPVLAQVAASAKAVQSPGTKLVASPHDYDSLATGTWISLVTSAEDLDRVLAARTKPVGPQEFVAYNDGVIQLRDTSLYFPFVTAKNFLLRGRLKFDSGLNVVLKARSPTPSYGAWWNLGGDQFGIGTTKSGSWHDLVVGNTKEKPPEFAEMALLGVDRTLILYVDGKEVLRTEREEEPTDQLSVGVGAKGAGKAKDLQLMILPDDLAVPPLQHADDPDYVAAKRLLSVGGAVRVNGNWIYSVNQLPNPPISVEAISIVDCKNAHDSDLSLFAGSTNLEEAYFVNVSSESSLTGQCFEHVANCPNLRCFSCVQNPQLNAGIIHLAKCKKLETVDLWGSGVKLSELLPLANGKFKKFRLSSNHVTDDWMPQLPFVRETEELGLAYSGIGNPALAQLRSSQSLRSLALERTFVTDDGLEQLRDCPNLEELNLFLTSISDASVGLLSSFPNLIRVNVKGTKISPAGVEKLRQALPNCEITWSGGTIKPGSKTPVASEAPTANGYDRFAKGEWKSLIANQKDFERLLEYREMPIPADQSATFHNGILTIQKTTLYTPPIKGKNYLFRGKLKYDYGTHIVLKVRYPSGAYVAWWNGGGTSFGLAEHIAGGGFVEHKQATLPQSPPEKCELAIAGIGQDLIVYVEGKELLRWKTETPIGEEISVGVATSSNSQGQYSDLQLMVLPDDLVAPPLPLHDDPD</sequence>
<dbReference type="GO" id="GO:0005524">
    <property type="term" value="F:ATP binding"/>
    <property type="evidence" value="ECO:0007669"/>
    <property type="project" value="UniProtKB-UniRule"/>
</dbReference>
<evidence type="ECO:0000256" key="8">
    <source>
        <dbReference type="SAM" id="Phobius"/>
    </source>
</evidence>
<evidence type="ECO:0000256" key="5">
    <source>
        <dbReference type="ARBA" id="ARBA00022777"/>
    </source>
</evidence>
<feature type="binding site" evidence="7">
    <location>
        <position position="206"/>
    </location>
    <ligand>
        <name>ATP</name>
        <dbReference type="ChEBI" id="CHEBI:30616"/>
    </ligand>
</feature>
<dbReference type="PANTHER" id="PTHR43289">
    <property type="entry name" value="MITOGEN-ACTIVATED PROTEIN KINASE KINASE KINASE 20-RELATED"/>
    <property type="match status" value="1"/>
</dbReference>
<dbReference type="FunFam" id="1.10.510.10:FF:000021">
    <property type="entry name" value="Serine/threonine protein kinase"/>
    <property type="match status" value="1"/>
</dbReference>
<dbReference type="SUPFAM" id="SSF56112">
    <property type="entry name" value="Protein kinase-like (PK-like)"/>
    <property type="match status" value="1"/>
</dbReference>
<feature type="transmembrane region" description="Helical" evidence="8">
    <location>
        <begin position="499"/>
        <end position="520"/>
    </location>
</feature>
<keyword evidence="8" id="KW-0472">Membrane</keyword>
<keyword evidence="5" id="KW-0418">Kinase</keyword>
<keyword evidence="8" id="KW-0812">Transmembrane</keyword>
<evidence type="ECO:0000256" key="1">
    <source>
        <dbReference type="ARBA" id="ARBA00012513"/>
    </source>
</evidence>
<dbReference type="EC" id="2.7.11.1" evidence="1"/>
<proteinExistence type="predicted"/>
<dbReference type="Proteomes" id="UP000237819">
    <property type="component" value="Unassembled WGS sequence"/>
</dbReference>
<dbReference type="PROSITE" id="PS00108">
    <property type="entry name" value="PROTEIN_KINASE_ST"/>
    <property type="match status" value="1"/>
</dbReference>
<dbReference type="InterPro" id="IPR000719">
    <property type="entry name" value="Prot_kinase_dom"/>
</dbReference>
<keyword evidence="8" id="KW-1133">Transmembrane helix</keyword>
<dbReference type="PROSITE" id="PS00107">
    <property type="entry name" value="PROTEIN_KINASE_ATP"/>
    <property type="match status" value="1"/>
</dbReference>
<dbReference type="InterPro" id="IPR011009">
    <property type="entry name" value="Kinase-like_dom_sf"/>
</dbReference>
<dbReference type="InterPro" id="IPR017441">
    <property type="entry name" value="Protein_kinase_ATP_BS"/>
</dbReference>
<keyword evidence="2" id="KW-0723">Serine/threonine-protein kinase</keyword>
<comment type="caution">
    <text evidence="10">The sequence shown here is derived from an EMBL/GenBank/DDBJ whole genome shotgun (WGS) entry which is preliminary data.</text>
</comment>
<organism evidence="10 11">
    <name type="scientific">Blastopirellula marina</name>
    <dbReference type="NCBI Taxonomy" id="124"/>
    <lineage>
        <taxon>Bacteria</taxon>
        <taxon>Pseudomonadati</taxon>
        <taxon>Planctomycetota</taxon>
        <taxon>Planctomycetia</taxon>
        <taxon>Pirellulales</taxon>
        <taxon>Pirellulaceae</taxon>
        <taxon>Blastopirellula</taxon>
    </lineage>
</organism>
<name>A0A2S8GIS6_9BACT</name>
<keyword evidence="6 7" id="KW-0067">ATP-binding</keyword>
<dbReference type="Gene3D" id="3.80.10.10">
    <property type="entry name" value="Ribonuclease Inhibitor"/>
    <property type="match status" value="2"/>
</dbReference>
<feature type="domain" description="Protein kinase" evidence="9">
    <location>
        <begin position="177"/>
        <end position="444"/>
    </location>
</feature>
<keyword evidence="3" id="KW-0808">Transferase</keyword>
<protein>
    <recommendedName>
        <fullName evidence="1">non-specific serine/threonine protein kinase</fullName>
        <ecNumber evidence="1">2.7.11.1</ecNumber>
    </recommendedName>
</protein>
<dbReference type="GO" id="GO:0004674">
    <property type="term" value="F:protein serine/threonine kinase activity"/>
    <property type="evidence" value="ECO:0007669"/>
    <property type="project" value="UniProtKB-KW"/>
</dbReference>
<dbReference type="SUPFAM" id="SSF52047">
    <property type="entry name" value="RNI-like"/>
    <property type="match status" value="1"/>
</dbReference>